<gene>
    <name evidence="7" type="ORF">EV663_11521</name>
</gene>
<dbReference type="InterPro" id="IPR001851">
    <property type="entry name" value="ABC_transp_permease"/>
</dbReference>
<evidence type="ECO:0000256" key="5">
    <source>
        <dbReference type="ARBA" id="ARBA00023136"/>
    </source>
</evidence>
<feature type="transmembrane region" description="Helical" evidence="6">
    <location>
        <begin position="135"/>
        <end position="161"/>
    </location>
</feature>
<accession>A0A4R2RJF8</accession>
<dbReference type="RefSeq" id="WP_132952412.1">
    <property type="nucleotide sequence ID" value="NZ_SLXU01000015.1"/>
</dbReference>
<feature type="transmembrane region" description="Helical" evidence="6">
    <location>
        <begin position="6"/>
        <end position="25"/>
    </location>
</feature>
<comment type="caution">
    <text evidence="7">The sequence shown here is derived from an EMBL/GenBank/DDBJ whole genome shotgun (WGS) entry which is preliminary data.</text>
</comment>
<evidence type="ECO:0000313" key="7">
    <source>
        <dbReference type="EMBL" id="TCP59811.1"/>
    </source>
</evidence>
<feature type="transmembrane region" description="Helical" evidence="6">
    <location>
        <begin position="192"/>
        <end position="211"/>
    </location>
</feature>
<evidence type="ECO:0000256" key="4">
    <source>
        <dbReference type="ARBA" id="ARBA00022989"/>
    </source>
</evidence>
<dbReference type="GO" id="GO:0022857">
    <property type="term" value="F:transmembrane transporter activity"/>
    <property type="evidence" value="ECO:0007669"/>
    <property type="project" value="InterPro"/>
</dbReference>
<feature type="transmembrane region" description="Helical" evidence="6">
    <location>
        <begin position="64"/>
        <end position="84"/>
    </location>
</feature>
<feature type="transmembrane region" description="Helical" evidence="6">
    <location>
        <begin position="96"/>
        <end position="115"/>
    </location>
</feature>
<protein>
    <submittedName>
        <fullName evidence="7">Nucleoside ABC transporter membrane protein</fullName>
    </submittedName>
</protein>
<dbReference type="Proteomes" id="UP000295050">
    <property type="component" value="Unassembled WGS sequence"/>
</dbReference>
<evidence type="ECO:0000256" key="1">
    <source>
        <dbReference type="ARBA" id="ARBA00004651"/>
    </source>
</evidence>
<evidence type="ECO:0000256" key="3">
    <source>
        <dbReference type="ARBA" id="ARBA00022692"/>
    </source>
</evidence>
<organism evidence="7 8">
    <name type="scientific">Rhodovulum bhavnagarense</name>
    <dbReference type="NCBI Taxonomy" id="992286"/>
    <lineage>
        <taxon>Bacteria</taxon>
        <taxon>Pseudomonadati</taxon>
        <taxon>Pseudomonadota</taxon>
        <taxon>Alphaproteobacteria</taxon>
        <taxon>Rhodobacterales</taxon>
        <taxon>Paracoccaceae</taxon>
        <taxon>Rhodovulum</taxon>
    </lineage>
</organism>
<dbReference type="GO" id="GO:0005886">
    <property type="term" value="C:plasma membrane"/>
    <property type="evidence" value="ECO:0007669"/>
    <property type="project" value="UniProtKB-SubCell"/>
</dbReference>
<evidence type="ECO:0000256" key="6">
    <source>
        <dbReference type="SAM" id="Phobius"/>
    </source>
</evidence>
<keyword evidence="3 6" id="KW-0812">Transmembrane</keyword>
<dbReference type="PANTHER" id="PTHR43370">
    <property type="entry name" value="SUGAR ABC TRANSPORTER INTEGRAL MEMBRANE PROTEIN-RELATED"/>
    <property type="match status" value="1"/>
</dbReference>
<proteinExistence type="predicted"/>
<dbReference type="Pfam" id="PF02653">
    <property type="entry name" value="BPD_transp_2"/>
    <property type="match status" value="1"/>
</dbReference>
<comment type="subcellular location">
    <subcellularLocation>
        <location evidence="1">Cell membrane</location>
        <topology evidence="1">Multi-pass membrane protein</topology>
    </subcellularLocation>
</comment>
<feature type="transmembrane region" description="Helical" evidence="6">
    <location>
        <begin position="217"/>
        <end position="236"/>
    </location>
</feature>
<feature type="transmembrane region" description="Helical" evidence="6">
    <location>
        <begin position="37"/>
        <end position="58"/>
    </location>
</feature>
<feature type="transmembrane region" description="Helical" evidence="6">
    <location>
        <begin position="243"/>
        <end position="265"/>
    </location>
</feature>
<dbReference type="EMBL" id="SLXU01000015">
    <property type="protein sequence ID" value="TCP59811.1"/>
    <property type="molecule type" value="Genomic_DNA"/>
</dbReference>
<name>A0A4R2RJF8_9RHOB</name>
<feature type="transmembrane region" description="Helical" evidence="6">
    <location>
        <begin position="271"/>
        <end position="289"/>
    </location>
</feature>
<keyword evidence="8" id="KW-1185">Reference proteome</keyword>
<dbReference type="CDD" id="cd06580">
    <property type="entry name" value="TM_PBP1_transp_TpRbsC_like"/>
    <property type="match status" value="1"/>
</dbReference>
<evidence type="ECO:0000256" key="2">
    <source>
        <dbReference type="ARBA" id="ARBA00022475"/>
    </source>
</evidence>
<sequence length="310" mass="31849">MDLSAINPVILIASLMVAATPILLAAIGELVVEKSGVLNLGVEGMMITGAICGFAAAVETGSPALGFLAAMIGGAALSMIFGLLTQFLMSNQVATGLALTLFGLGLSALIGQGYVGLKPPATDRLDLGPLSDIPVLGRMVFSHDIVIYASLVLVLVVWLFLRHSRAGLILRAVGENHEAAHALGYKVVRIRLMAIAFGGAMAGLGGAYLSLVRVPQWTEGMTSGAGWIALAIVVFASWRAGRVLLGAYLFGGVAVLQLNLQAAGIAVPVELLSASPYLVTILVLVIISADRSRAAVAAPGSLGRVFHASS</sequence>
<keyword evidence="5 6" id="KW-0472">Membrane</keyword>
<dbReference type="AlphaFoldDB" id="A0A4R2RJF8"/>
<keyword evidence="4 6" id="KW-1133">Transmembrane helix</keyword>
<dbReference type="OrthoDB" id="9792579at2"/>
<reference evidence="7 8" key="1">
    <citation type="submission" date="2019-03" db="EMBL/GenBank/DDBJ databases">
        <title>Genomic Encyclopedia of Type Strains, Phase IV (KMG-IV): sequencing the most valuable type-strain genomes for metagenomic binning, comparative biology and taxonomic classification.</title>
        <authorList>
            <person name="Goeker M."/>
        </authorList>
    </citation>
    <scope>NUCLEOTIDE SEQUENCE [LARGE SCALE GENOMIC DNA]</scope>
    <source>
        <strain evidence="7 8">DSM 24766</strain>
    </source>
</reference>
<keyword evidence="2" id="KW-1003">Cell membrane</keyword>
<dbReference type="PANTHER" id="PTHR43370:SF2">
    <property type="entry name" value="ABC TRANSPORTER PERMEASE PROTEIN"/>
    <property type="match status" value="1"/>
</dbReference>
<evidence type="ECO:0000313" key="8">
    <source>
        <dbReference type="Proteomes" id="UP000295050"/>
    </source>
</evidence>